<evidence type="ECO:0000256" key="4">
    <source>
        <dbReference type="ARBA" id="ARBA00023163"/>
    </source>
</evidence>
<dbReference type="GO" id="GO:0003700">
    <property type="term" value="F:DNA-binding transcription factor activity"/>
    <property type="evidence" value="ECO:0007669"/>
    <property type="project" value="InterPro"/>
</dbReference>
<dbReference type="GO" id="GO:0003677">
    <property type="term" value="F:DNA binding"/>
    <property type="evidence" value="ECO:0007669"/>
    <property type="project" value="UniProtKB-KW"/>
</dbReference>
<dbReference type="SMART" id="SM00338">
    <property type="entry name" value="BRLZ"/>
    <property type="match status" value="1"/>
</dbReference>
<evidence type="ECO:0000256" key="3">
    <source>
        <dbReference type="ARBA" id="ARBA00023125"/>
    </source>
</evidence>
<proteinExistence type="predicted"/>
<accession>A0AAV5HFD7</accession>
<dbReference type="Proteomes" id="UP001054252">
    <property type="component" value="Unassembled WGS sequence"/>
</dbReference>
<dbReference type="PROSITE" id="PS00036">
    <property type="entry name" value="BZIP_BASIC"/>
    <property type="match status" value="1"/>
</dbReference>
<protein>
    <recommendedName>
        <fullName evidence="8">BZIP domain-containing protein</fullName>
    </recommendedName>
</protein>
<dbReference type="InterPro" id="IPR045314">
    <property type="entry name" value="bZIP_plant_GBF1"/>
</dbReference>
<keyword evidence="6" id="KW-0175">Coiled coil</keyword>
<dbReference type="InterPro" id="IPR004827">
    <property type="entry name" value="bZIP"/>
</dbReference>
<organism evidence="9 10">
    <name type="scientific">Rubroshorea leprosula</name>
    <dbReference type="NCBI Taxonomy" id="152421"/>
    <lineage>
        <taxon>Eukaryota</taxon>
        <taxon>Viridiplantae</taxon>
        <taxon>Streptophyta</taxon>
        <taxon>Embryophyta</taxon>
        <taxon>Tracheophyta</taxon>
        <taxon>Spermatophyta</taxon>
        <taxon>Magnoliopsida</taxon>
        <taxon>eudicotyledons</taxon>
        <taxon>Gunneridae</taxon>
        <taxon>Pentapetalae</taxon>
        <taxon>rosids</taxon>
        <taxon>malvids</taxon>
        <taxon>Malvales</taxon>
        <taxon>Dipterocarpaceae</taxon>
        <taxon>Rubroshorea</taxon>
    </lineage>
</organism>
<dbReference type="InterPro" id="IPR046347">
    <property type="entry name" value="bZIP_sf"/>
</dbReference>
<keyword evidence="2" id="KW-0805">Transcription regulation</keyword>
<feature type="compositionally biased region" description="Polar residues" evidence="7">
    <location>
        <begin position="1"/>
        <end position="18"/>
    </location>
</feature>
<dbReference type="AlphaFoldDB" id="A0AAV5HFD7"/>
<keyword evidence="10" id="KW-1185">Reference proteome</keyword>
<dbReference type="CDD" id="cd14702">
    <property type="entry name" value="bZIP_plant_GBF1"/>
    <property type="match status" value="1"/>
</dbReference>
<evidence type="ECO:0000256" key="2">
    <source>
        <dbReference type="ARBA" id="ARBA00023015"/>
    </source>
</evidence>
<feature type="domain" description="BZIP" evidence="8">
    <location>
        <begin position="62"/>
        <end position="107"/>
    </location>
</feature>
<dbReference type="Gene3D" id="1.20.5.170">
    <property type="match status" value="1"/>
</dbReference>
<comment type="caution">
    <text evidence="9">The sequence shown here is derived from an EMBL/GenBank/DDBJ whole genome shotgun (WGS) entry which is preliminary data.</text>
</comment>
<dbReference type="PANTHER" id="PTHR47693">
    <property type="entry name" value="BZIP TRANSCRIPTION FACTOR RISBZ3-RELATED"/>
    <property type="match status" value="1"/>
</dbReference>
<sequence>MDTQSSICGNLSYGSPVSANKPKSKDDNQPKGATSGSLGEQSDDEDVEIEAGPCEQSTEPIDLKRLRRMVSNRESARRSRKRKQAHLADLELQVEQLRGENASLYKQYTGAVQQHRNASTNNRLLKSSVEALRAKVNLAEGMLAQDSKTCSFNQVPQSHLFPPQPINGHNLYRMADVSPTITVPGDESSHVWMALSGNSTFGPCSVVNISHGSLGNGIVSDATSCESDIWH</sequence>
<dbReference type="PROSITE" id="PS50217">
    <property type="entry name" value="BZIP"/>
    <property type="match status" value="1"/>
</dbReference>
<feature type="compositionally biased region" description="Polar residues" evidence="7">
    <location>
        <begin position="31"/>
        <end position="40"/>
    </location>
</feature>
<comment type="subcellular location">
    <subcellularLocation>
        <location evidence="1">Nucleus</location>
    </subcellularLocation>
</comment>
<dbReference type="PANTHER" id="PTHR47693:SF1">
    <property type="entry name" value="BZIP TRANSCRIPTION FACTOR RISBZ3"/>
    <property type="match status" value="1"/>
</dbReference>
<feature type="coiled-coil region" evidence="6">
    <location>
        <begin position="73"/>
        <end position="107"/>
    </location>
</feature>
<dbReference type="EMBL" id="BPVZ01000002">
    <property type="protein sequence ID" value="GKU87532.1"/>
    <property type="molecule type" value="Genomic_DNA"/>
</dbReference>
<dbReference type="InterPro" id="IPR044168">
    <property type="entry name" value="RISBZ3/4/5"/>
</dbReference>
<gene>
    <name evidence="9" type="ORF">SLEP1_g1924</name>
</gene>
<evidence type="ECO:0000259" key="8">
    <source>
        <dbReference type="PROSITE" id="PS50217"/>
    </source>
</evidence>
<evidence type="ECO:0000256" key="5">
    <source>
        <dbReference type="ARBA" id="ARBA00023242"/>
    </source>
</evidence>
<dbReference type="FunFam" id="1.20.5.170:FF:000020">
    <property type="entry name" value="BZIP transcription factor"/>
    <property type="match status" value="1"/>
</dbReference>
<dbReference type="Pfam" id="PF00170">
    <property type="entry name" value="bZIP_1"/>
    <property type="match status" value="1"/>
</dbReference>
<evidence type="ECO:0000256" key="7">
    <source>
        <dbReference type="SAM" id="MobiDB-lite"/>
    </source>
</evidence>
<evidence type="ECO:0000313" key="9">
    <source>
        <dbReference type="EMBL" id="GKU87532.1"/>
    </source>
</evidence>
<keyword evidence="4" id="KW-0804">Transcription</keyword>
<reference evidence="9 10" key="1">
    <citation type="journal article" date="2021" name="Commun. Biol.">
        <title>The genome of Shorea leprosula (Dipterocarpaceae) highlights the ecological relevance of drought in aseasonal tropical rainforests.</title>
        <authorList>
            <person name="Ng K.K.S."/>
            <person name="Kobayashi M.J."/>
            <person name="Fawcett J.A."/>
            <person name="Hatakeyama M."/>
            <person name="Paape T."/>
            <person name="Ng C.H."/>
            <person name="Ang C.C."/>
            <person name="Tnah L.H."/>
            <person name="Lee C.T."/>
            <person name="Nishiyama T."/>
            <person name="Sese J."/>
            <person name="O'Brien M.J."/>
            <person name="Copetti D."/>
            <person name="Mohd Noor M.I."/>
            <person name="Ong R.C."/>
            <person name="Putra M."/>
            <person name="Sireger I.Z."/>
            <person name="Indrioko S."/>
            <person name="Kosugi Y."/>
            <person name="Izuno A."/>
            <person name="Isagi Y."/>
            <person name="Lee S.L."/>
            <person name="Shimizu K.K."/>
        </authorList>
    </citation>
    <scope>NUCLEOTIDE SEQUENCE [LARGE SCALE GENOMIC DNA]</scope>
    <source>
        <strain evidence="9">214</strain>
    </source>
</reference>
<name>A0AAV5HFD7_9ROSI</name>
<keyword evidence="3" id="KW-0238">DNA-binding</keyword>
<dbReference type="GO" id="GO:0005634">
    <property type="term" value="C:nucleus"/>
    <property type="evidence" value="ECO:0007669"/>
    <property type="project" value="UniProtKB-SubCell"/>
</dbReference>
<evidence type="ECO:0000313" key="10">
    <source>
        <dbReference type="Proteomes" id="UP001054252"/>
    </source>
</evidence>
<evidence type="ECO:0000256" key="1">
    <source>
        <dbReference type="ARBA" id="ARBA00004123"/>
    </source>
</evidence>
<dbReference type="GO" id="GO:0046983">
    <property type="term" value="F:protein dimerization activity"/>
    <property type="evidence" value="ECO:0007669"/>
    <property type="project" value="UniProtKB-ARBA"/>
</dbReference>
<dbReference type="SUPFAM" id="SSF57959">
    <property type="entry name" value="Leucine zipper domain"/>
    <property type="match status" value="1"/>
</dbReference>
<feature type="region of interest" description="Disordered" evidence="7">
    <location>
        <begin position="1"/>
        <end position="60"/>
    </location>
</feature>
<keyword evidence="5" id="KW-0539">Nucleus</keyword>
<evidence type="ECO:0000256" key="6">
    <source>
        <dbReference type="SAM" id="Coils"/>
    </source>
</evidence>